<sequence length="183" mass="20176">MEKKVATSKLLATKGEDSLFCDMGNCSCPEMVLISVAKSGENDAHHVFVGRQQTTDIASLKHGFHEFIRDKGGGLPKDKIWKDHSRISRNFSEEIDLLIVPADQTRIALQVFDERSHSADCDLQLGYHMPISDTGGTLRRFFTSTVQIKDAHSSKGGTTIQRLLNSESTGKVETILVQENASA</sequence>
<reference evidence="1 2" key="1">
    <citation type="submission" date="2018-10" db="EMBL/GenBank/DDBJ databases">
        <title>A high-quality apple genome assembly.</title>
        <authorList>
            <person name="Hu J."/>
        </authorList>
    </citation>
    <scope>NUCLEOTIDE SEQUENCE [LARGE SCALE GENOMIC DNA]</scope>
    <source>
        <strain evidence="2">cv. HFTH1</strain>
        <tissue evidence="1">Young leaf</tissue>
    </source>
</reference>
<evidence type="ECO:0000313" key="2">
    <source>
        <dbReference type="Proteomes" id="UP000290289"/>
    </source>
</evidence>
<evidence type="ECO:0000313" key="1">
    <source>
        <dbReference type="EMBL" id="RXH86555.1"/>
    </source>
</evidence>
<dbReference type="AlphaFoldDB" id="A0A498IW94"/>
<organism evidence="1 2">
    <name type="scientific">Malus domestica</name>
    <name type="common">Apple</name>
    <name type="synonym">Pyrus malus</name>
    <dbReference type="NCBI Taxonomy" id="3750"/>
    <lineage>
        <taxon>Eukaryota</taxon>
        <taxon>Viridiplantae</taxon>
        <taxon>Streptophyta</taxon>
        <taxon>Embryophyta</taxon>
        <taxon>Tracheophyta</taxon>
        <taxon>Spermatophyta</taxon>
        <taxon>Magnoliopsida</taxon>
        <taxon>eudicotyledons</taxon>
        <taxon>Gunneridae</taxon>
        <taxon>Pentapetalae</taxon>
        <taxon>rosids</taxon>
        <taxon>fabids</taxon>
        <taxon>Rosales</taxon>
        <taxon>Rosaceae</taxon>
        <taxon>Amygdaloideae</taxon>
        <taxon>Maleae</taxon>
        <taxon>Malus</taxon>
    </lineage>
</organism>
<keyword evidence="2" id="KW-1185">Reference proteome</keyword>
<protein>
    <submittedName>
        <fullName evidence="1">Uncharacterized protein</fullName>
    </submittedName>
</protein>
<proteinExistence type="predicted"/>
<accession>A0A498IW94</accession>
<dbReference type="Proteomes" id="UP000290289">
    <property type="component" value="Chromosome 10"/>
</dbReference>
<comment type="caution">
    <text evidence="1">The sequence shown here is derived from an EMBL/GenBank/DDBJ whole genome shotgun (WGS) entry which is preliminary data.</text>
</comment>
<dbReference type="EMBL" id="RDQH01000336">
    <property type="protein sequence ID" value="RXH86555.1"/>
    <property type="molecule type" value="Genomic_DNA"/>
</dbReference>
<gene>
    <name evidence="1" type="ORF">DVH24_021828</name>
</gene>
<name>A0A498IW94_MALDO</name>